<evidence type="ECO:0000313" key="1">
    <source>
        <dbReference type="EMBL" id="AGR41097.1"/>
    </source>
</evidence>
<gene>
    <name evidence="1" type="ORF">STAIW_v1c04510</name>
</gene>
<organism evidence="1 2">
    <name type="scientific">Spiroplasma taiwanense CT-1</name>
    <dbReference type="NCBI Taxonomy" id="1276220"/>
    <lineage>
        <taxon>Bacteria</taxon>
        <taxon>Bacillati</taxon>
        <taxon>Mycoplasmatota</taxon>
        <taxon>Mollicutes</taxon>
        <taxon>Entomoplasmatales</taxon>
        <taxon>Spiroplasmataceae</taxon>
        <taxon>Spiroplasma</taxon>
    </lineage>
</organism>
<keyword evidence="2" id="KW-1185">Reference proteome</keyword>
<evidence type="ECO:0000313" key="2">
    <source>
        <dbReference type="Proteomes" id="UP000014984"/>
    </source>
</evidence>
<accession>S5LZG2</accession>
<name>S5LZG2_9MOLU</name>
<sequence>MFTEKENLLNRVKKDIKKKVLQKFKELEPIFDEDTLKITQILFNKTNEDQTIETIWTFSGKNNSNLAVFQDREKIINLNLTDLE</sequence>
<protein>
    <submittedName>
        <fullName evidence="1">Uncharacterized protein</fullName>
    </submittedName>
</protein>
<dbReference type="RefSeq" id="WP_020834236.1">
    <property type="nucleotide sequence ID" value="NC_021846.1"/>
</dbReference>
<dbReference type="STRING" id="1276220.STAIW_v1c04510"/>
<dbReference type="HOGENOM" id="CLU_2525883_0_0_14"/>
<dbReference type="AlphaFoldDB" id="S5LZG2"/>
<dbReference type="EMBL" id="CP005074">
    <property type="protein sequence ID" value="AGR41097.1"/>
    <property type="molecule type" value="Genomic_DNA"/>
</dbReference>
<dbReference type="KEGG" id="stai:STAIW_v1c04510"/>
<proteinExistence type="predicted"/>
<reference evidence="1 2" key="1">
    <citation type="journal article" date="2013" name="Genome Biol. Evol.">
        <title>Comparison of metabolic capacities and inference of gene content evolution in mosquito-associated Spiroplasma diminutum and S. taiwanense.</title>
        <authorList>
            <person name="Lo W.S."/>
            <person name="Ku C."/>
            <person name="Chen L.L."/>
            <person name="Chang T.H."/>
            <person name="Kuo C.H."/>
        </authorList>
    </citation>
    <scope>NUCLEOTIDE SEQUENCE [LARGE SCALE GENOMIC DNA]</scope>
    <source>
        <strain evidence="1">CT-1</strain>
    </source>
</reference>
<dbReference type="Proteomes" id="UP000014984">
    <property type="component" value="Chromosome"/>
</dbReference>
<dbReference type="PATRIC" id="fig|1276220.3.peg.457"/>